<dbReference type="AlphaFoldDB" id="A0A073IWV0"/>
<proteinExistence type="inferred from homology"/>
<dbReference type="Gene3D" id="1.10.3720.10">
    <property type="entry name" value="MetI-like"/>
    <property type="match status" value="1"/>
</dbReference>
<evidence type="ECO:0000256" key="1">
    <source>
        <dbReference type="ARBA" id="ARBA00004651"/>
    </source>
</evidence>
<feature type="transmembrane region" description="Helical" evidence="8">
    <location>
        <begin position="55"/>
        <end position="73"/>
    </location>
</feature>
<keyword evidence="7 8" id="KW-0472">Membrane</keyword>
<dbReference type="SUPFAM" id="SSF161098">
    <property type="entry name" value="MetI-like"/>
    <property type="match status" value="1"/>
</dbReference>
<accession>A0A073IWV0</accession>
<dbReference type="GeneID" id="68868408"/>
<dbReference type="EMBL" id="JAMD01000009">
    <property type="protein sequence ID" value="KEJ94833.1"/>
    <property type="molecule type" value="Genomic_DNA"/>
</dbReference>
<evidence type="ECO:0000256" key="7">
    <source>
        <dbReference type="ARBA" id="ARBA00023136"/>
    </source>
</evidence>
<evidence type="ECO:0000256" key="2">
    <source>
        <dbReference type="ARBA" id="ARBA00007069"/>
    </source>
</evidence>
<keyword evidence="5 8" id="KW-0812">Transmembrane</keyword>
<keyword evidence="3" id="KW-0813">Transport</keyword>
<gene>
    <name evidence="9" type="ORF">SUH3_23915</name>
</gene>
<feature type="transmembrane region" description="Helical" evidence="8">
    <location>
        <begin position="260"/>
        <end position="283"/>
    </location>
</feature>
<evidence type="ECO:0000313" key="9">
    <source>
        <dbReference type="EMBL" id="KEJ94833.1"/>
    </source>
</evidence>
<keyword evidence="4" id="KW-1003">Cell membrane</keyword>
<dbReference type="InterPro" id="IPR035906">
    <property type="entry name" value="MetI-like_sf"/>
</dbReference>
<organism evidence="9 10">
    <name type="scientific">Pseudosulfitobacter pseudonitzschiae</name>
    <dbReference type="NCBI Taxonomy" id="1402135"/>
    <lineage>
        <taxon>Bacteria</taxon>
        <taxon>Pseudomonadati</taxon>
        <taxon>Pseudomonadota</taxon>
        <taxon>Alphaproteobacteria</taxon>
        <taxon>Rhodobacterales</taxon>
        <taxon>Roseobacteraceae</taxon>
        <taxon>Pseudosulfitobacter</taxon>
    </lineage>
</organism>
<evidence type="ECO:0000256" key="3">
    <source>
        <dbReference type="ARBA" id="ARBA00022448"/>
    </source>
</evidence>
<feature type="transmembrane region" description="Helical" evidence="8">
    <location>
        <begin position="157"/>
        <end position="180"/>
    </location>
</feature>
<comment type="similarity">
    <text evidence="2">Belongs to the binding-protein-dependent transport system permease family. CysTW subfamily.</text>
</comment>
<dbReference type="PANTHER" id="PTHR42929">
    <property type="entry name" value="INNER MEMBRANE ABC TRANSPORTER PERMEASE PROTEIN YDCU-RELATED-RELATED"/>
    <property type="match status" value="1"/>
</dbReference>
<evidence type="ECO:0000256" key="8">
    <source>
        <dbReference type="SAM" id="Phobius"/>
    </source>
</evidence>
<evidence type="ECO:0000313" key="10">
    <source>
        <dbReference type="Proteomes" id="UP000027746"/>
    </source>
</evidence>
<dbReference type="InterPro" id="IPR000515">
    <property type="entry name" value="MetI-like"/>
</dbReference>
<evidence type="ECO:0000256" key="4">
    <source>
        <dbReference type="ARBA" id="ARBA00022475"/>
    </source>
</evidence>
<comment type="subcellular location">
    <subcellularLocation>
        <location evidence="1">Cell membrane</location>
        <topology evidence="1">Multi-pass membrane protein</topology>
    </subcellularLocation>
</comment>
<dbReference type="RefSeq" id="WP_037928249.1">
    <property type="nucleotide sequence ID" value="NZ_CP054599.1"/>
</dbReference>
<protein>
    <submittedName>
        <fullName evidence="9">Spermidine/putrescine ABC transporter permease</fullName>
    </submittedName>
</protein>
<reference evidence="9 10" key="1">
    <citation type="submission" date="2014-01" db="EMBL/GenBank/DDBJ databases">
        <title>Sulfitobacter sp. H3 (MCCC 1A00686) Genome Sequencing.</title>
        <authorList>
            <person name="Lai Q."/>
            <person name="Hong Z."/>
        </authorList>
    </citation>
    <scope>NUCLEOTIDE SEQUENCE [LARGE SCALE GENOMIC DNA]</scope>
    <source>
        <strain evidence="9 10">H3</strain>
    </source>
</reference>
<keyword evidence="6 8" id="KW-1133">Transmembrane helix</keyword>
<evidence type="ECO:0000256" key="6">
    <source>
        <dbReference type="ARBA" id="ARBA00022989"/>
    </source>
</evidence>
<feature type="transmembrane region" description="Helical" evidence="8">
    <location>
        <begin position="79"/>
        <end position="101"/>
    </location>
</feature>
<dbReference type="PANTHER" id="PTHR42929:SF1">
    <property type="entry name" value="INNER MEMBRANE ABC TRANSPORTER PERMEASE PROTEIN YDCU-RELATED"/>
    <property type="match status" value="1"/>
</dbReference>
<dbReference type="Proteomes" id="UP000027746">
    <property type="component" value="Unassembled WGS sequence"/>
</dbReference>
<feature type="transmembrane region" description="Helical" evidence="8">
    <location>
        <begin position="108"/>
        <end position="127"/>
    </location>
</feature>
<sequence length="288" mass="31584">MSVLSAKLGLRRRGWFALWAAPLPVWFALFFLGPMLLLIAMSFWSVQNYRLTPDFSLSAWTYVLSLDFLWSTFWRSYGLSLLSAVLVSLLAFPASYAMAFLISPARRLTFLGLALAPFFTSYLVRIYSLQVFLGEGGVLPQLFHSVGLSGASLLNSYTALFLGHATLTLPVVLVLQTLALGNVDRTEMSAAVNLGARPLQVLRHIILPAARPGLTLGVLFAFLLSYAEFVSATYLGGGVFQTLPILLTDLIRGGQQWPRAAVVSLLMMAVLLLTSLVTVAWAYRQKGN</sequence>
<dbReference type="CDD" id="cd06261">
    <property type="entry name" value="TM_PBP2"/>
    <property type="match status" value="1"/>
</dbReference>
<dbReference type="OrthoDB" id="9793490at2"/>
<evidence type="ECO:0000256" key="5">
    <source>
        <dbReference type="ARBA" id="ARBA00022692"/>
    </source>
</evidence>
<dbReference type="GO" id="GO:0005886">
    <property type="term" value="C:plasma membrane"/>
    <property type="evidence" value="ECO:0007669"/>
    <property type="project" value="UniProtKB-SubCell"/>
</dbReference>
<feature type="transmembrane region" description="Helical" evidence="8">
    <location>
        <begin position="229"/>
        <end position="248"/>
    </location>
</feature>
<dbReference type="GO" id="GO:0055085">
    <property type="term" value="P:transmembrane transport"/>
    <property type="evidence" value="ECO:0007669"/>
    <property type="project" value="InterPro"/>
</dbReference>
<keyword evidence="10" id="KW-1185">Reference proteome</keyword>
<comment type="caution">
    <text evidence="9">The sequence shown here is derived from an EMBL/GenBank/DDBJ whole genome shotgun (WGS) entry which is preliminary data.</text>
</comment>
<feature type="transmembrane region" description="Helical" evidence="8">
    <location>
        <begin position="16"/>
        <end position="43"/>
    </location>
</feature>
<name>A0A073IWV0_9RHOB</name>